<evidence type="ECO:0000313" key="2">
    <source>
        <dbReference type="Proteomes" id="UP000030764"/>
    </source>
</evidence>
<keyword evidence="2" id="KW-1185">Reference proteome</keyword>
<dbReference type="EMBL" id="KL363209">
    <property type="protein sequence ID" value="KFD54337.1"/>
    <property type="molecule type" value="Genomic_DNA"/>
</dbReference>
<organism evidence="1 2">
    <name type="scientific">Trichuris suis</name>
    <name type="common">pig whipworm</name>
    <dbReference type="NCBI Taxonomy" id="68888"/>
    <lineage>
        <taxon>Eukaryota</taxon>
        <taxon>Metazoa</taxon>
        <taxon>Ecdysozoa</taxon>
        <taxon>Nematoda</taxon>
        <taxon>Enoplea</taxon>
        <taxon>Dorylaimia</taxon>
        <taxon>Trichinellida</taxon>
        <taxon>Trichuridae</taxon>
        <taxon>Trichuris</taxon>
    </lineage>
</organism>
<feature type="non-terminal residue" evidence="1">
    <location>
        <position position="64"/>
    </location>
</feature>
<reference evidence="1 2" key="1">
    <citation type="journal article" date="2014" name="Nat. Genet.">
        <title>Genome and transcriptome of the porcine whipworm Trichuris suis.</title>
        <authorList>
            <person name="Jex A.R."/>
            <person name="Nejsum P."/>
            <person name="Schwarz E.M."/>
            <person name="Hu L."/>
            <person name="Young N.D."/>
            <person name="Hall R.S."/>
            <person name="Korhonen P.K."/>
            <person name="Liao S."/>
            <person name="Thamsborg S."/>
            <person name="Xia J."/>
            <person name="Xu P."/>
            <person name="Wang S."/>
            <person name="Scheerlinck J.P."/>
            <person name="Hofmann A."/>
            <person name="Sternberg P.W."/>
            <person name="Wang J."/>
            <person name="Gasser R.B."/>
        </authorList>
    </citation>
    <scope>NUCLEOTIDE SEQUENCE [LARGE SCALE GENOMIC DNA]</scope>
    <source>
        <strain evidence="1">DCEP-RM93M</strain>
    </source>
</reference>
<evidence type="ECO:0000313" key="1">
    <source>
        <dbReference type="EMBL" id="KFD54337.1"/>
    </source>
</evidence>
<feature type="non-terminal residue" evidence="1">
    <location>
        <position position="1"/>
    </location>
</feature>
<gene>
    <name evidence="1" type="ORF">M513_04879</name>
</gene>
<dbReference type="AlphaFoldDB" id="A0A085MAU1"/>
<proteinExistence type="predicted"/>
<protein>
    <submittedName>
        <fullName evidence="1">Uncharacterized protein</fullName>
    </submittedName>
</protein>
<sequence>CLHSIACQTVFRQSVNRILAVETLRVLRCTKCPHSTEFYRIREKDHRWYHARRRWTNWEANFTD</sequence>
<accession>A0A085MAU1</accession>
<dbReference type="Proteomes" id="UP000030764">
    <property type="component" value="Unassembled WGS sequence"/>
</dbReference>
<name>A0A085MAU1_9BILA</name>